<dbReference type="Proteomes" id="UP000694864">
    <property type="component" value="Chromosome 11"/>
</dbReference>
<sequence>MTMIMDLSRDLIEEILSRVPITSLPAVRSACKRWNGLSKDKSFTKKYSDDKAAKEFLLIMFYDSRVSLIGVNLHEIFNHEDLFDTSCIKKIGNLLNQVEMSEVFQCDGLLLCVTKVMPRLVAWNPYLGQVRWVLARRKFHILDKFAIGYDNSNNVYKILWFWFRYEHITSNRITDCEIYNFKSNSWRVLDVFPSDCDIESHQRSVSLKGNTYFVARQSFGEKKYGLVCFDFTRERFGPHLHLPFDYVFKDTVTLSSVREEQLAVLLKRSRDTYEMEIWITTNIEPNTVSWRKFLAVKDESILNPIRYIGLERCSFFFIDEEKKAVVVFVRDKEKRNKNVAYVIREDGCSKEMVLGESNHPPLMCSYVPSSVQIHKGPVRAGSKRKR</sequence>
<protein>
    <submittedName>
        <fullName evidence="3">F-box protein At3g19560</fullName>
    </submittedName>
</protein>
<dbReference type="Gene3D" id="1.20.1280.50">
    <property type="match status" value="1"/>
</dbReference>
<accession>A0ABM1QLD4</accession>
<proteinExistence type="predicted"/>
<dbReference type="SMART" id="SM00256">
    <property type="entry name" value="FBOX"/>
    <property type="match status" value="1"/>
</dbReference>
<name>A0ABM1QLD4_CAMSA</name>
<organism evidence="2 3">
    <name type="scientific">Camelina sativa</name>
    <name type="common">False flax</name>
    <name type="synonym">Myagrum sativum</name>
    <dbReference type="NCBI Taxonomy" id="90675"/>
    <lineage>
        <taxon>Eukaryota</taxon>
        <taxon>Viridiplantae</taxon>
        <taxon>Streptophyta</taxon>
        <taxon>Embryophyta</taxon>
        <taxon>Tracheophyta</taxon>
        <taxon>Spermatophyta</taxon>
        <taxon>Magnoliopsida</taxon>
        <taxon>eudicotyledons</taxon>
        <taxon>Gunneridae</taxon>
        <taxon>Pentapetalae</taxon>
        <taxon>rosids</taxon>
        <taxon>malvids</taxon>
        <taxon>Brassicales</taxon>
        <taxon>Brassicaceae</taxon>
        <taxon>Camelineae</taxon>
        <taxon>Camelina</taxon>
    </lineage>
</organism>
<gene>
    <name evidence="3" type="primary">LOC104725062</name>
</gene>
<dbReference type="RefSeq" id="XP_019087572.1">
    <property type="nucleotide sequence ID" value="XM_019232027.1"/>
</dbReference>
<feature type="domain" description="F-box" evidence="1">
    <location>
        <begin position="1"/>
        <end position="47"/>
    </location>
</feature>
<evidence type="ECO:0000313" key="2">
    <source>
        <dbReference type="Proteomes" id="UP000694864"/>
    </source>
</evidence>
<evidence type="ECO:0000313" key="3">
    <source>
        <dbReference type="RefSeq" id="XP_019087572.1"/>
    </source>
</evidence>
<dbReference type="InterPro" id="IPR006527">
    <property type="entry name" value="F-box-assoc_dom_typ1"/>
</dbReference>
<dbReference type="GeneID" id="104725062"/>
<evidence type="ECO:0000259" key="1">
    <source>
        <dbReference type="PROSITE" id="PS50181"/>
    </source>
</evidence>
<keyword evidence="2" id="KW-1185">Reference proteome</keyword>
<dbReference type="SUPFAM" id="SSF81383">
    <property type="entry name" value="F-box domain"/>
    <property type="match status" value="1"/>
</dbReference>
<dbReference type="InterPro" id="IPR050796">
    <property type="entry name" value="SCF_F-box_component"/>
</dbReference>
<reference evidence="2" key="1">
    <citation type="journal article" date="2014" name="Nat. Commun.">
        <title>The emerging biofuel crop Camelina sativa retains a highly undifferentiated hexaploid genome structure.</title>
        <authorList>
            <person name="Kagale S."/>
            <person name="Koh C."/>
            <person name="Nixon J."/>
            <person name="Bollina V."/>
            <person name="Clarke W.E."/>
            <person name="Tuteja R."/>
            <person name="Spillane C."/>
            <person name="Robinson S.J."/>
            <person name="Links M.G."/>
            <person name="Clarke C."/>
            <person name="Higgins E.E."/>
            <person name="Huebert T."/>
            <person name="Sharpe A.G."/>
            <person name="Parkin I.A."/>
        </authorList>
    </citation>
    <scope>NUCLEOTIDE SEQUENCE [LARGE SCALE GENOMIC DNA]</scope>
    <source>
        <strain evidence="2">cv. DH55</strain>
    </source>
</reference>
<dbReference type="Pfam" id="PF00646">
    <property type="entry name" value="F-box"/>
    <property type="match status" value="1"/>
</dbReference>
<dbReference type="Pfam" id="PF07734">
    <property type="entry name" value="FBA_1"/>
    <property type="match status" value="1"/>
</dbReference>
<dbReference type="PROSITE" id="PS50181">
    <property type="entry name" value="FBOX"/>
    <property type="match status" value="1"/>
</dbReference>
<dbReference type="PANTHER" id="PTHR31672">
    <property type="entry name" value="BNACNNG10540D PROTEIN"/>
    <property type="match status" value="1"/>
</dbReference>
<dbReference type="InterPro" id="IPR036047">
    <property type="entry name" value="F-box-like_dom_sf"/>
</dbReference>
<dbReference type="InterPro" id="IPR017451">
    <property type="entry name" value="F-box-assoc_interact_dom"/>
</dbReference>
<dbReference type="CDD" id="cd22157">
    <property type="entry name" value="F-box_AtFBW1-like"/>
    <property type="match status" value="1"/>
</dbReference>
<dbReference type="NCBIfam" id="TIGR01640">
    <property type="entry name" value="F_box_assoc_1"/>
    <property type="match status" value="1"/>
</dbReference>
<dbReference type="PANTHER" id="PTHR31672:SF13">
    <property type="entry name" value="F-BOX PROTEIN CPR30-LIKE"/>
    <property type="match status" value="1"/>
</dbReference>
<dbReference type="InterPro" id="IPR001810">
    <property type="entry name" value="F-box_dom"/>
</dbReference>
<reference evidence="3" key="2">
    <citation type="submission" date="2025-08" db="UniProtKB">
        <authorList>
            <consortium name="RefSeq"/>
        </authorList>
    </citation>
    <scope>IDENTIFICATION</scope>
    <source>
        <tissue evidence="3">Leaf</tissue>
    </source>
</reference>